<organism evidence="1 2">
    <name type="scientific">Nephila pilipes</name>
    <name type="common">Giant wood spider</name>
    <name type="synonym">Nephila maculata</name>
    <dbReference type="NCBI Taxonomy" id="299642"/>
    <lineage>
        <taxon>Eukaryota</taxon>
        <taxon>Metazoa</taxon>
        <taxon>Ecdysozoa</taxon>
        <taxon>Arthropoda</taxon>
        <taxon>Chelicerata</taxon>
        <taxon>Arachnida</taxon>
        <taxon>Araneae</taxon>
        <taxon>Araneomorphae</taxon>
        <taxon>Entelegynae</taxon>
        <taxon>Araneoidea</taxon>
        <taxon>Nephilidae</taxon>
        <taxon>Nephila</taxon>
    </lineage>
</organism>
<gene>
    <name evidence="1" type="ORF">NPIL_615571</name>
</gene>
<reference evidence="1" key="1">
    <citation type="submission" date="2020-08" db="EMBL/GenBank/DDBJ databases">
        <title>Multicomponent nature underlies the extraordinary mechanical properties of spider dragline silk.</title>
        <authorList>
            <person name="Kono N."/>
            <person name="Nakamura H."/>
            <person name="Mori M."/>
            <person name="Yoshida Y."/>
            <person name="Ohtoshi R."/>
            <person name="Malay A.D."/>
            <person name="Moran D.A.P."/>
            <person name="Tomita M."/>
            <person name="Numata K."/>
            <person name="Arakawa K."/>
        </authorList>
    </citation>
    <scope>NUCLEOTIDE SEQUENCE</scope>
</reference>
<comment type="caution">
    <text evidence="1">The sequence shown here is derived from an EMBL/GenBank/DDBJ whole genome shotgun (WGS) entry which is preliminary data.</text>
</comment>
<keyword evidence="2" id="KW-1185">Reference proteome</keyword>
<dbReference type="Proteomes" id="UP000887013">
    <property type="component" value="Unassembled WGS sequence"/>
</dbReference>
<dbReference type="AlphaFoldDB" id="A0A8X6N6D6"/>
<protein>
    <submittedName>
        <fullName evidence="1">Uncharacterized protein</fullName>
    </submittedName>
</protein>
<evidence type="ECO:0000313" key="2">
    <source>
        <dbReference type="Proteomes" id="UP000887013"/>
    </source>
</evidence>
<dbReference type="EMBL" id="BMAW01005890">
    <property type="protein sequence ID" value="GFS96406.1"/>
    <property type="molecule type" value="Genomic_DNA"/>
</dbReference>
<name>A0A8X6N6D6_NEPPI</name>
<accession>A0A8X6N6D6</accession>
<evidence type="ECO:0000313" key="1">
    <source>
        <dbReference type="EMBL" id="GFS96406.1"/>
    </source>
</evidence>
<proteinExistence type="predicted"/>
<sequence>MLQTKDFRKISTFWKLTLRALFSAEGHTVYHPHIVLVTWHRTWTQVKSSEIQPPLPLLRSQMLWKQRRIFGESCRNCCD</sequence>